<keyword evidence="2" id="KW-1003">Cell membrane</keyword>
<evidence type="ECO:0000256" key="3">
    <source>
        <dbReference type="ARBA" id="ARBA00022618"/>
    </source>
</evidence>
<dbReference type="EMBL" id="JBHSJH010000001">
    <property type="protein sequence ID" value="MFC4891783.1"/>
    <property type="molecule type" value="Genomic_DNA"/>
</dbReference>
<dbReference type="InterPro" id="IPR011922">
    <property type="entry name" value="Cell_div_FtsL"/>
</dbReference>
<gene>
    <name evidence="10" type="primary">ftsL</name>
    <name evidence="10" type="ORF">ACFPDQ_01800</name>
</gene>
<organism evidence="10 11">
    <name type="scientific">Pseudofrancisella aestuarii</name>
    <dbReference type="NCBI Taxonomy" id="2670347"/>
    <lineage>
        <taxon>Bacteria</taxon>
        <taxon>Pseudomonadati</taxon>
        <taxon>Pseudomonadota</taxon>
        <taxon>Gammaproteobacteria</taxon>
        <taxon>Thiotrichales</taxon>
        <taxon>Francisellaceae</taxon>
        <taxon>Pseudofrancisella</taxon>
    </lineage>
</organism>
<protein>
    <recommendedName>
        <fullName evidence="8">Cell division protein FtsL</fullName>
    </recommendedName>
</protein>
<keyword evidence="3 10" id="KW-0132">Cell division</keyword>
<dbReference type="GO" id="GO:0051301">
    <property type="term" value="P:cell division"/>
    <property type="evidence" value="ECO:0007669"/>
    <property type="project" value="UniProtKB-KW"/>
</dbReference>
<keyword evidence="11" id="KW-1185">Reference proteome</keyword>
<evidence type="ECO:0000256" key="4">
    <source>
        <dbReference type="ARBA" id="ARBA00022692"/>
    </source>
</evidence>
<evidence type="ECO:0000256" key="5">
    <source>
        <dbReference type="ARBA" id="ARBA00022989"/>
    </source>
</evidence>
<evidence type="ECO:0000313" key="11">
    <source>
        <dbReference type="Proteomes" id="UP001595926"/>
    </source>
</evidence>
<evidence type="ECO:0000256" key="7">
    <source>
        <dbReference type="ARBA" id="ARBA00023306"/>
    </source>
</evidence>
<sequence>MILNNRQIRIRLFESLRNSFYKKGVILSFILLFILLLSAFSLIYIRFEYKLQLTQEKDLIVEDTKLDEQWSQIVLEYSSLATPTAVEGFAKDEGMMLPTKKDILFIDDGKNTDEAL</sequence>
<dbReference type="NCBIfam" id="TIGR02209">
    <property type="entry name" value="ftsL_broad"/>
    <property type="match status" value="1"/>
</dbReference>
<dbReference type="Proteomes" id="UP001595926">
    <property type="component" value="Unassembled WGS sequence"/>
</dbReference>
<evidence type="ECO:0000313" key="10">
    <source>
        <dbReference type="EMBL" id="MFC4891783.1"/>
    </source>
</evidence>
<name>A0ABV9TAJ5_9GAMM</name>
<keyword evidence="4 9" id="KW-0812">Transmembrane</keyword>
<feature type="transmembrane region" description="Helical" evidence="9">
    <location>
        <begin position="25"/>
        <end position="45"/>
    </location>
</feature>
<comment type="subcellular location">
    <subcellularLocation>
        <location evidence="1">Cell membrane</location>
        <topology evidence="1">Single-pass type II membrane protein</topology>
    </subcellularLocation>
</comment>
<reference evidence="11" key="1">
    <citation type="journal article" date="2019" name="Int. J. Syst. Evol. Microbiol.">
        <title>The Global Catalogue of Microorganisms (GCM) 10K type strain sequencing project: providing services to taxonomists for standard genome sequencing and annotation.</title>
        <authorList>
            <consortium name="The Broad Institute Genomics Platform"/>
            <consortium name="The Broad Institute Genome Sequencing Center for Infectious Disease"/>
            <person name="Wu L."/>
            <person name="Ma J."/>
        </authorList>
    </citation>
    <scope>NUCLEOTIDE SEQUENCE [LARGE SCALE GENOMIC DNA]</scope>
    <source>
        <strain evidence="11">CGMCC 1.13718</strain>
    </source>
</reference>
<evidence type="ECO:0000256" key="6">
    <source>
        <dbReference type="ARBA" id="ARBA00023136"/>
    </source>
</evidence>
<dbReference type="RefSeq" id="WP_119330485.1">
    <property type="nucleotide sequence ID" value="NZ_JBHSJH010000001.1"/>
</dbReference>
<keyword evidence="7" id="KW-0131">Cell cycle</keyword>
<keyword evidence="5 9" id="KW-1133">Transmembrane helix</keyword>
<evidence type="ECO:0000256" key="1">
    <source>
        <dbReference type="ARBA" id="ARBA00004401"/>
    </source>
</evidence>
<proteinExistence type="predicted"/>
<accession>A0ABV9TAJ5</accession>
<evidence type="ECO:0000256" key="8">
    <source>
        <dbReference type="NCBIfam" id="TIGR02209"/>
    </source>
</evidence>
<comment type="caution">
    <text evidence="10">The sequence shown here is derived from an EMBL/GenBank/DDBJ whole genome shotgun (WGS) entry which is preliminary data.</text>
</comment>
<keyword evidence="6 9" id="KW-0472">Membrane</keyword>
<dbReference type="Pfam" id="PF04999">
    <property type="entry name" value="FtsL"/>
    <property type="match status" value="1"/>
</dbReference>
<evidence type="ECO:0000256" key="9">
    <source>
        <dbReference type="SAM" id="Phobius"/>
    </source>
</evidence>
<evidence type="ECO:0000256" key="2">
    <source>
        <dbReference type="ARBA" id="ARBA00022475"/>
    </source>
</evidence>